<gene>
    <name evidence="3" type="ORF">GCM10010406_53290</name>
</gene>
<reference evidence="3 4" key="1">
    <citation type="journal article" date="2019" name="Int. J. Syst. Evol. Microbiol.">
        <title>The Global Catalogue of Microorganisms (GCM) 10K type strain sequencing project: providing services to taxonomists for standard genome sequencing and annotation.</title>
        <authorList>
            <consortium name="The Broad Institute Genomics Platform"/>
            <consortium name="The Broad Institute Genome Sequencing Center for Infectious Disease"/>
            <person name="Wu L."/>
            <person name="Ma J."/>
        </authorList>
    </citation>
    <scope>NUCLEOTIDE SEQUENCE [LARGE SCALE GENOMIC DNA]</scope>
    <source>
        <strain evidence="3 4">JCM 6307</strain>
    </source>
</reference>
<evidence type="ECO:0000313" key="3">
    <source>
        <dbReference type="EMBL" id="GAA2510235.1"/>
    </source>
</evidence>
<keyword evidence="2" id="KW-0812">Transmembrane</keyword>
<feature type="compositionally biased region" description="Basic and acidic residues" evidence="1">
    <location>
        <begin position="1"/>
        <end position="18"/>
    </location>
</feature>
<evidence type="ECO:0008006" key="5">
    <source>
        <dbReference type="Google" id="ProtNLM"/>
    </source>
</evidence>
<comment type="caution">
    <text evidence="3">The sequence shown here is derived from an EMBL/GenBank/DDBJ whole genome shotgun (WGS) entry which is preliminary data.</text>
</comment>
<sequence length="507" mass="53933">MTATDSGRHAFGGRESESAPRSSPVQEKAFKRAVVVARVIAVAGPVALVTLTAGWILLGAGPVRTAVVWTGAGTLTACLLLLMGVRFGAYPTTQLETYSIASQAARADCGEKPKAGMPPRTLGSNHWKRLRVIAVTLLLLPVVPVLWFALGGGSAQRPPQIERIAGAGAVIRPLPVERVIDVAVDEHRSSRSFVSDVVVVLPARKGNQEGFPVTLSLRTADRVESGDSIQVLYAPDRPPLGAKGDESAETLQDSLDGRTLDTTAMRTIGTLWALLTLAGAGVLVMSGVLMLRARRVDDRWTALRVEVVGAVNHVDVPPAGEEASGDEQRAKNTKRYDCLVLRSKAGTEVPFAVDSSCAAAALVLSGARGWLLRDMSLSRTRFGRPRRRFVAAFVDDEGWQLDGEVPVSTDAVTAREGSVPTVDARRGRVLDLDAAWPLSLGRATVVWILLTLLCLAFLLIGDGDGTRIATAVLGAVFTVLAGVSHVLHRMNGPQTEKLPLRNSATRP</sequence>
<feature type="transmembrane region" description="Helical" evidence="2">
    <location>
        <begin position="466"/>
        <end position="487"/>
    </location>
</feature>
<keyword evidence="2" id="KW-1133">Transmembrane helix</keyword>
<evidence type="ECO:0000256" key="1">
    <source>
        <dbReference type="SAM" id="MobiDB-lite"/>
    </source>
</evidence>
<evidence type="ECO:0000313" key="4">
    <source>
        <dbReference type="Proteomes" id="UP001501358"/>
    </source>
</evidence>
<dbReference type="EMBL" id="BAAATA010000051">
    <property type="protein sequence ID" value="GAA2510235.1"/>
    <property type="molecule type" value="Genomic_DNA"/>
</dbReference>
<feature type="transmembrane region" description="Helical" evidence="2">
    <location>
        <begin position="35"/>
        <end position="60"/>
    </location>
</feature>
<accession>A0ABN3MWM3</accession>
<keyword evidence="4" id="KW-1185">Reference proteome</keyword>
<keyword evidence="2" id="KW-0472">Membrane</keyword>
<feature type="transmembrane region" description="Helical" evidence="2">
    <location>
        <begin position="435"/>
        <end position="460"/>
    </location>
</feature>
<dbReference type="RefSeq" id="WP_344386040.1">
    <property type="nucleotide sequence ID" value="NZ_BAAATA010000051.1"/>
</dbReference>
<protein>
    <recommendedName>
        <fullName evidence="5">Integral membrane protein</fullName>
    </recommendedName>
</protein>
<feature type="region of interest" description="Disordered" evidence="1">
    <location>
        <begin position="1"/>
        <end position="24"/>
    </location>
</feature>
<dbReference type="Proteomes" id="UP001501358">
    <property type="component" value="Unassembled WGS sequence"/>
</dbReference>
<proteinExistence type="predicted"/>
<feature type="transmembrane region" description="Helical" evidence="2">
    <location>
        <begin position="66"/>
        <end position="85"/>
    </location>
</feature>
<feature type="transmembrane region" description="Helical" evidence="2">
    <location>
        <begin position="130"/>
        <end position="150"/>
    </location>
</feature>
<name>A0ABN3MWM3_9ACTN</name>
<evidence type="ECO:0000256" key="2">
    <source>
        <dbReference type="SAM" id="Phobius"/>
    </source>
</evidence>
<feature type="transmembrane region" description="Helical" evidence="2">
    <location>
        <begin position="271"/>
        <end position="291"/>
    </location>
</feature>
<organism evidence="3 4">
    <name type="scientific">Streptomyces thermolineatus</name>
    <dbReference type="NCBI Taxonomy" id="44033"/>
    <lineage>
        <taxon>Bacteria</taxon>
        <taxon>Bacillati</taxon>
        <taxon>Actinomycetota</taxon>
        <taxon>Actinomycetes</taxon>
        <taxon>Kitasatosporales</taxon>
        <taxon>Streptomycetaceae</taxon>
        <taxon>Streptomyces</taxon>
    </lineage>
</organism>